<keyword evidence="9" id="KW-1015">Disulfide bond</keyword>
<dbReference type="Pfam" id="PF13841">
    <property type="entry name" value="Defensin_beta_2"/>
    <property type="match status" value="1"/>
</dbReference>
<name>A0A8C3WI00_9CETA</name>
<dbReference type="PANTHER" id="PTHR15001">
    <property type="entry name" value="BETA-DEFENSIN 123-RELATED"/>
    <property type="match status" value="1"/>
</dbReference>
<sequence>MKLCLVLIILLFEVSRDAARPRKCFGNIRGYCRKKCRMGEVFEVACASGKLCCVNEEENRTYKELAEPPQPSAKPDLKLDYIVLPTVTLNTIS</sequence>
<reference evidence="12" key="1">
    <citation type="submission" date="2025-08" db="UniProtKB">
        <authorList>
            <consortium name="Ensembl"/>
        </authorList>
    </citation>
    <scope>IDENTIFICATION</scope>
</reference>
<evidence type="ECO:0000259" key="11">
    <source>
        <dbReference type="Pfam" id="PF13841"/>
    </source>
</evidence>
<evidence type="ECO:0000256" key="1">
    <source>
        <dbReference type="ARBA" id="ARBA00002878"/>
    </source>
</evidence>
<reference evidence="12" key="2">
    <citation type="submission" date="2025-09" db="UniProtKB">
        <authorList>
            <consortium name="Ensembl"/>
        </authorList>
    </citation>
    <scope>IDENTIFICATION</scope>
</reference>
<evidence type="ECO:0000256" key="5">
    <source>
        <dbReference type="ARBA" id="ARBA00022529"/>
    </source>
</evidence>
<keyword evidence="5 10" id="KW-0929">Antimicrobial</keyword>
<dbReference type="GO" id="GO:0005576">
    <property type="term" value="C:extracellular region"/>
    <property type="evidence" value="ECO:0007669"/>
    <property type="project" value="UniProtKB-SubCell"/>
</dbReference>
<accession>A0A8C3WI00</accession>
<dbReference type="GeneTree" id="ENSGT00530000064329"/>
<dbReference type="GO" id="GO:0045087">
    <property type="term" value="P:innate immune response"/>
    <property type="evidence" value="ECO:0007669"/>
    <property type="project" value="InterPro"/>
</dbReference>
<keyword evidence="8 10" id="KW-0044">Antibiotic</keyword>
<keyword evidence="7 10" id="KW-0211">Defensin</keyword>
<evidence type="ECO:0000313" key="12">
    <source>
        <dbReference type="Ensembl" id="ENSCWAP00000014758.1"/>
    </source>
</evidence>
<evidence type="ECO:0000313" key="13">
    <source>
        <dbReference type="Proteomes" id="UP000694540"/>
    </source>
</evidence>
<dbReference type="AlphaFoldDB" id="A0A8C3WI00"/>
<feature type="domain" description="Beta-defensin" evidence="11">
    <location>
        <begin position="23"/>
        <end position="53"/>
    </location>
</feature>
<dbReference type="InterPro" id="IPR025933">
    <property type="entry name" value="Beta_defensin_dom"/>
</dbReference>
<evidence type="ECO:0000256" key="7">
    <source>
        <dbReference type="ARBA" id="ARBA00022940"/>
    </source>
</evidence>
<dbReference type="PANTHER" id="PTHR15001:SF3">
    <property type="entry name" value="BETA-DEFENSIN 123"/>
    <property type="match status" value="1"/>
</dbReference>
<dbReference type="GO" id="GO:0050830">
    <property type="term" value="P:defense response to Gram-positive bacterium"/>
    <property type="evidence" value="ECO:0007669"/>
    <property type="project" value="Ensembl"/>
</dbReference>
<gene>
    <name evidence="12" type="primary">DEFB128</name>
</gene>
<comment type="subcellular location">
    <subcellularLocation>
        <location evidence="2 10">Secreted</location>
    </subcellularLocation>
</comment>
<dbReference type="GO" id="GO:0031640">
    <property type="term" value="P:killing of cells of another organism"/>
    <property type="evidence" value="ECO:0007669"/>
    <property type="project" value="Ensembl"/>
</dbReference>
<feature type="chain" id="PRO_5034577019" description="Beta-defensin" evidence="10">
    <location>
        <begin position="20"/>
        <end position="93"/>
    </location>
</feature>
<evidence type="ECO:0000256" key="3">
    <source>
        <dbReference type="ARBA" id="ARBA00007371"/>
    </source>
</evidence>
<protein>
    <recommendedName>
        <fullName evidence="10">Beta-defensin</fullName>
    </recommendedName>
</protein>
<keyword evidence="4 10" id="KW-0964">Secreted</keyword>
<comment type="similarity">
    <text evidence="3 10">Belongs to the beta-defensin family.</text>
</comment>
<evidence type="ECO:0000256" key="6">
    <source>
        <dbReference type="ARBA" id="ARBA00022729"/>
    </source>
</evidence>
<proteinExistence type="inferred from homology"/>
<feature type="signal peptide" evidence="10">
    <location>
        <begin position="1"/>
        <end position="19"/>
    </location>
</feature>
<dbReference type="GO" id="GO:0050829">
    <property type="term" value="P:defense response to Gram-negative bacterium"/>
    <property type="evidence" value="ECO:0007669"/>
    <property type="project" value="Ensembl"/>
</dbReference>
<dbReference type="Ensembl" id="ENSCWAT00000016016.1">
    <property type="protein sequence ID" value="ENSCWAP00000014758.1"/>
    <property type="gene ID" value="ENSCWAG00000011445.1"/>
</dbReference>
<keyword evidence="6 10" id="KW-0732">Signal</keyword>
<comment type="function">
    <text evidence="1 10">Has antibacterial activity.</text>
</comment>
<evidence type="ECO:0000256" key="10">
    <source>
        <dbReference type="RuleBase" id="RU231113"/>
    </source>
</evidence>
<evidence type="ECO:0000256" key="9">
    <source>
        <dbReference type="ARBA" id="ARBA00023157"/>
    </source>
</evidence>
<evidence type="ECO:0000256" key="2">
    <source>
        <dbReference type="ARBA" id="ARBA00004613"/>
    </source>
</evidence>
<evidence type="ECO:0000256" key="8">
    <source>
        <dbReference type="ARBA" id="ARBA00023022"/>
    </source>
</evidence>
<dbReference type="InterPro" id="IPR050544">
    <property type="entry name" value="Beta-defensin"/>
</dbReference>
<keyword evidence="13" id="KW-1185">Reference proteome</keyword>
<dbReference type="Proteomes" id="UP000694540">
    <property type="component" value="Unplaced"/>
</dbReference>
<organism evidence="12 13">
    <name type="scientific">Catagonus wagneri</name>
    <name type="common">Chacoan peccary</name>
    <dbReference type="NCBI Taxonomy" id="51154"/>
    <lineage>
        <taxon>Eukaryota</taxon>
        <taxon>Metazoa</taxon>
        <taxon>Chordata</taxon>
        <taxon>Craniata</taxon>
        <taxon>Vertebrata</taxon>
        <taxon>Euteleostomi</taxon>
        <taxon>Mammalia</taxon>
        <taxon>Eutheria</taxon>
        <taxon>Laurasiatheria</taxon>
        <taxon>Artiodactyla</taxon>
        <taxon>Suina</taxon>
        <taxon>Tayassuidae</taxon>
        <taxon>Catagonus</taxon>
    </lineage>
</organism>
<evidence type="ECO:0000256" key="4">
    <source>
        <dbReference type="ARBA" id="ARBA00022525"/>
    </source>
</evidence>